<sequence>MGSNKMRYEAVLGQVLRDVRLQAGLTLTDCNEALSVANLSQVENGLAVIKIESLVGLCEVLGVAPSDVFLIVEARRSGLSVDEQIAVSAARLGRLLGTGRLGGVAQDDVVRDMQRQKANSARAAVMRMQREGLHKEEIARRLGVTIRTVQRHWPKGEE</sequence>
<dbReference type="SUPFAM" id="SSF47413">
    <property type="entry name" value="lambda repressor-like DNA-binding domains"/>
    <property type="match status" value="1"/>
</dbReference>
<name>A0A2T5PS08_ECTOL</name>
<dbReference type="GO" id="GO:0003677">
    <property type="term" value="F:DNA binding"/>
    <property type="evidence" value="ECO:0007669"/>
    <property type="project" value="InterPro"/>
</dbReference>
<accession>A0A2T5PS08</accession>
<dbReference type="InterPro" id="IPR009057">
    <property type="entry name" value="Homeodomain-like_sf"/>
</dbReference>
<comment type="caution">
    <text evidence="2">The sequence shown here is derived from an EMBL/GenBank/DDBJ whole genome shotgun (WGS) entry which is preliminary data.</text>
</comment>
<keyword evidence="3" id="KW-1185">Reference proteome</keyword>
<proteinExistence type="predicted"/>
<dbReference type="Proteomes" id="UP000244052">
    <property type="component" value="Unassembled WGS sequence"/>
</dbReference>
<evidence type="ECO:0000313" key="2">
    <source>
        <dbReference type="EMBL" id="PTU80512.1"/>
    </source>
</evidence>
<dbReference type="AlphaFoldDB" id="A0A2T5PS08"/>
<organism evidence="2 3">
    <name type="scientific">Ectopseudomonas oleovorans</name>
    <name type="common">Pseudomonas oleovorans</name>
    <dbReference type="NCBI Taxonomy" id="301"/>
    <lineage>
        <taxon>Bacteria</taxon>
        <taxon>Pseudomonadati</taxon>
        <taxon>Pseudomonadota</taxon>
        <taxon>Gammaproteobacteria</taxon>
        <taxon>Pseudomonadales</taxon>
        <taxon>Pseudomonadaceae</taxon>
        <taxon>Ectopseudomonas</taxon>
    </lineage>
</organism>
<protein>
    <submittedName>
        <fullName evidence="2">Fis family transcriptional regulator</fullName>
    </submittedName>
</protein>
<dbReference type="SUPFAM" id="SSF46689">
    <property type="entry name" value="Homeodomain-like"/>
    <property type="match status" value="1"/>
</dbReference>
<dbReference type="Gene3D" id="1.10.260.40">
    <property type="entry name" value="lambda repressor-like DNA-binding domains"/>
    <property type="match status" value="1"/>
</dbReference>
<feature type="domain" description="HTH cro/C1-type" evidence="1">
    <location>
        <begin position="16"/>
        <end position="68"/>
    </location>
</feature>
<evidence type="ECO:0000259" key="1">
    <source>
        <dbReference type="PROSITE" id="PS50943"/>
    </source>
</evidence>
<dbReference type="InterPro" id="IPR036388">
    <property type="entry name" value="WH-like_DNA-bd_sf"/>
</dbReference>
<dbReference type="Gene3D" id="1.10.10.10">
    <property type="entry name" value="Winged helix-like DNA-binding domain superfamily/Winged helix DNA-binding domain"/>
    <property type="match status" value="1"/>
</dbReference>
<reference evidence="2 3" key="1">
    <citation type="submission" date="2018-04" db="EMBL/GenBank/DDBJ databases">
        <title>Pseudomonas sp. nov., isolated from mangrove soil.</title>
        <authorList>
            <person name="Chen C."/>
        </authorList>
    </citation>
    <scope>NUCLEOTIDE SEQUENCE [LARGE SCALE GENOMIC DNA]</scope>
    <source>
        <strain evidence="2 3">JCM 14246</strain>
    </source>
</reference>
<dbReference type="EMBL" id="QASO01000016">
    <property type="protein sequence ID" value="PTU80512.1"/>
    <property type="molecule type" value="Genomic_DNA"/>
</dbReference>
<dbReference type="InterPro" id="IPR001387">
    <property type="entry name" value="Cro/C1-type_HTH"/>
</dbReference>
<evidence type="ECO:0000313" key="3">
    <source>
        <dbReference type="Proteomes" id="UP000244052"/>
    </source>
</evidence>
<dbReference type="Pfam" id="PF13560">
    <property type="entry name" value="HTH_31"/>
    <property type="match status" value="1"/>
</dbReference>
<dbReference type="InterPro" id="IPR010982">
    <property type="entry name" value="Lambda_DNA-bd_dom_sf"/>
</dbReference>
<dbReference type="PROSITE" id="PS50943">
    <property type="entry name" value="HTH_CROC1"/>
    <property type="match status" value="1"/>
</dbReference>
<dbReference type="CDD" id="cd00093">
    <property type="entry name" value="HTH_XRE"/>
    <property type="match status" value="1"/>
</dbReference>
<gene>
    <name evidence="2" type="ORF">DBO86_02870</name>
</gene>